<evidence type="ECO:0000313" key="6">
    <source>
        <dbReference type="Proteomes" id="UP000654257"/>
    </source>
</evidence>
<dbReference type="InterPro" id="IPR005320">
    <property type="entry name" value="Peptidase_S51"/>
</dbReference>
<dbReference type="PANTHER" id="PTHR20842:SF0">
    <property type="entry name" value="ALPHA-ASPARTYL DIPEPTIDASE"/>
    <property type="match status" value="1"/>
</dbReference>
<evidence type="ECO:0000313" key="5">
    <source>
        <dbReference type="EMBL" id="GGG00646.1"/>
    </source>
</evidence>
<dbReference type="EMBL" id="BMCU01000001">
    <property type="protein sequence ID" value="GGG00646.1"/>
    <property type="molecule type" value="Genomic_DNA"/>
</dbReference>
<reference evidence="5" key="2">
    <citation type="submission" date="2020-09" db="EMBL/GenBank/DDBJ databases">
        <authorList>
            <person name="Sun Q."/>
            <person name="Sedlacek I."/>
        </authorList>
    </citation>
    <scope>NUCLEOTIDE SEQUENCE</scope>
    <source>
        <strain evidence="5">CCM 7905</strain>
    </source>
</reference>
<keyword evidence="3" id="KW-0378">Hydrolase</keyword>
<evidence type="ECO:0008006" key="7">
    <source>
        <dbReference type="Google" id="ProtNLM"/>
    </source>
</evidence>
<dbReference type="Gene3D" id="3.40.50.880">
    <property type="match status" value="1"/>
</dbReference>
<name>A0A917CWZ1_9NOCA</name>
<evidence type="ECO:0000256" key="3">
    <source>
        <dbReference type="ARBA" id="ARBA00022801"/>
    </source>
</evidence>
<dbReference type="GO" id="GO:0008236">
    <property type="term" value="F:serine-type peptidase activity"/>
    <property type="evidence" value="ECO:0007669"/>
    <property type="project" value="UniProtKB-KW"/>
</dbReference>
<accession>A0A917CWZ1</accession>
<sequence>MRLFLASYRFGGHRDRFLEMVGRPGRIAVIANACDSWPAAARASSVTSELGPLRSAGFDPVELDLREFVGRTAELATTLASFPAVWVRGGNTFVLRAQLARSGGDTVLRRMLVDDSLVYGGYSAGACILGPTLTGIESADPPDEVKPTTGAEPQWDGLGLISRAVVPHWQSELLDTDDAGARMVGALRASSADFVTLTDEQVLIVDGVSEQVY</sequence>
<reference evidence="5" key="1">
    <citation type="journal article" date="2014" name="Int. J. Syst. Evol. Microbiol.">
        <title>Complete genome sequence of Corynebacterium casei LMG S-19264T (=DSM 44701T), isolated from a smear-ripened cheese.</title>
        <authorList>
            <consortium name="US DOE Joint Genome Institute (JGI-PGF)"/>
            <person name="Walter F."/>
            <person name="Albersmeier A."/>
            <person name="Kalinowski J."/>
            <person name="Ruckert C."/>
        </authorList>
    </citation>
    <scope>NUCLEOTIDE SEQUENCE</scope>
    <source>
        <strain evidence="5">CCM 7905</strain>
    </source>
</reference>
<dbReference type="GO" id="GO:0006508">
    <property type="term" value="P:proteolysis"/>
    <property type="evidence" value="ECO:0007669"/>
    <property type="project" value="UniProtKB-KW"/>
</dbReference>
<organism evidence="5 6">
    <name type="scientific">Rhodococcoides trifolii</name>
    <dbReference type="NCBI Taxonomy" id="908250"/>
    <lineage>
        <taxon>Bacteria</taxon>
        <taxon>Bacillati</taxon>
        <taxon>Actinomycetota</taxon>
        <taxon>Actinomycetes</taxon>
        <taxon>Mycobacteriales</taxon>
        <taxon>Nocardiaceae</taxon>
        <taxon>Rhodococcoides</taxon>
    </lineage>
</organism>
<protein>
    <recommendedName>
        <fullName evidence="7">Peptidase</fullName>
    </recommendedName>
</protein>
<dbReference type="RefSeq" id="WP_188543830.1">
    <property type="nucleotide sequence ID" value="NZ_BMCU01000001.1"/>
</dbReference>
<evidence type="ECO:0000256" key="4">
    <source>
        <dbReference type="ARBA" id="ARBA00022825"/>
    </source>
</evidence>
<proteinExistence type="inferred from homology"/>
<keyword evidence="6" id="KW-1185">Reference proteome</keyword>
<evidence type="ECO:0000256" key="2">
    <source>
        <dbReference type="ARBA" id="ARBA00022670"/>
    </source>
</evidence>
<keyword evidence="4" id="KW-0720">Serine protease</keyword>
<dbReference type="InterPro" id="IPR029062">
    <property type="entry name" value="Class_I_gatase-like"/>
</dbReference>
<dbReference type="PANTHER" id="PTHR20842">
    <property type="entry name" value="PROTEASE S51 ALPHA-ASPARTYL DIPEPTIDASE"/>
    <property type="match status" value="1"/>
</dbReference>
<comment type="similarity">
    <text evidence="1">Belongs to the peptidase S51 family.</text>
</comment>
<dbReference type="AlphaFoldDB" id="A0A917CWZ1"/>
<gene>
    <name evidence="5" type="ORF">GCM10007304_13210</name>
</gene>
<evidence type="ECO:0000256" key="1">
    <source>
        <dbReference type="ARBA" id="ARBA00006534"/>
    </source>
</evidence>
<dbReference type="Proteomes" id="UP000654257">
    <property type="component" value="Unassembled WGS sequence"/>
</dbReference>
<keyword evidence="2" id="KW-0645">Protease</keyword>
<dbReference type="SUPFAM" id="SSF52317">
    <property type="entry name" value="Class I glutamine amidotransferase-like"/>
    <property type="match status" value="1"/>
</dbReference>
<dbReference type="Pfam" id="PF03575">
    <property type="entry name" value="Peptidase_S51"/>
    <property type="match status" value="1"/>
</dbReference>
<comment type="caution">
    <text evidence="5">The sequence shown here is derived from an EMBL/GenBank/DDBJ whole genome shotgun (WGS) entry which is preliminary data.</text>
</comment>